<dbReference type="Proteomes" id="UP000265080">
    <property type="component" value="Chromosome 10"/>
</dbReference>
<dbReference type="Ensembl" id="ENSAPET00000018842.1">
    <property type="protein sequence ID" value="ENSAPEP00000018334.1"/>
    <property type="gene ID" value="ENSAPEG00000013108.1"/>
</dbReference>
<evidence type="ECO:0000256" key="2">
    <source>
        <dbReference type="ARBA" id="ARBA00022692"/>
    </source>
</evidence>
<dbReference type="PRINTS" id="PR00237">
    <property type="entry name" value="GPCRRHODOPSN"/>
</dbReference>
<dbReference type="STRING" id="161767.ENSAPEP00000018334"/>
<dbReference type="InterPro" id="IPR017452">
    <property type="entry name" value="GPCR_Rhodpsn_7TM"/>
</dbReference>
<dbReference type="GO" id="GO:0007200">
    <property type="term" value="P:phospholipase C-activating G protein-coupled receptor signaling pathway"/>
    <property type="evidence" value="ECO:0007669"/>
    <property type="project" value="TreeGrafter"/>
</dbReference>
<comment type="subcellular location">
    <subcellularLocation>
        <location evidence="1">Membrane</location>
        <topology evidence="1">Multi-pass membrane protein</topology>
    </subcellularLocation>
</comment>
<evidence type="ECO:0000256" key="1">
    <source>
        <dbReference type="ARBA" id="ARBA00004141"/>
    </source>
</evidence>
<evidence type="ECO:0000313" key="12">
    <source>
        <dbReference type="Proteomes" id="UP000265080"/>
    </source>
</evidence>
<dbReference type="OMA" id="QEDWICK"/>
<protein>
    <recommendedName>
        <fullName evidence="10">G-protein coupled receptors family 1 profile domain-containing protein</fullName>
    </recommendedName>
</protein>
<dbReference type="Pfam" id="PF00001">
    <property type="entry name" value="7tm_1"/>
    <property type="match status" value="1"/>
</dbReference>
<dbReference type="InterPro" id="IPR000276">
    <property type="entry name" value="GPCR_Rhodpsn"/>
</dbReference>
<keyword evidence="6" id="KW-0675">Receptor</keyword>
<keyword evidence="5 9" id="KW-0472">Membrane</keyword>
<evidence type="ECO:0000256" key="6">
    <source>
        <dbReference type="ARBA" id="ARBA00023170"/>
    </source>
</evidence>
<evidence type="ECO:0000256" key="8">
    <source>
        <dbReference type="ARBA" id="ARBA00023224"/>
    </source>
</evidence>
<evidence type="ECO:0000313" key="11">
    <source>
        <dbReference type="Ensembl" id="ENSAPEP00000018334.1"/>
    </source>
</evidence>
<evidence type="ECO:0000256" key="9">
    <source>
        <dbReference type="SAM" id="Phobius"/>
    </source>
</evidence>
<dbReference type="SUPFAM" id="SSF81321">
    <property type="entry name" value="Family A G protein-coupled receptor-like"/>
    <property type="match status" value="1"/>
</dbReference>
<evidence type="ECO:0000256" key="4">
    <source>
        <dbReference type="ARBA" id="ARBA00023040"/>
    </source>
</evidence>
<dbReference type="GO" id="GO:0005886">
    <property type="term" value="C:plasma membrane"/>
    <property type="evidence" value="ECO:0007669"/>
    <property type="project" value="TreeGrafter"/>
</dbReference>
<feature type="domain" description="G-protein coupled receptors family 1 profile" evidence="10">
    <location>
        <begin position="64"/>
        <end position="308"/>
    </location>
</feature>
<feature type="transmembrane region" description="Helical" evidence="9">
    <location>
        <begin position="289"/>
        <end position="312"/>
    </location>
</feature>
<reference evidence="11 12" key="1">
    <citation type="submission" date="2018-03" db="EMBL/GenBank/DDBJ databases">
        <title>Finding Nemo's genes: A chromosome-scale reference assembly of the genome of the orange clownfish Amphiprion percula.</title>
        <authorList>
            <person name="Lehmann R."/>
        </authorList>
    </citation>
    <scope>NUCLEOTIDE SEQUENCE</scope>
</reference>
<dbReference type="PANTHER" id="PTHR24232:SF101">
    <property type="entry name" value="G-PROTEIN COUPLED RECEPTOR 35-LIKE"/>
    <property type="match status" value="1"/>
</dbReference>
<dbReference type="GO" id="GO:0004930">
    <property type="term" value="F:G protein-coupled receptor activity"/>
    <property type="evidence" value="ECO:0007669"/>
    <property type="project" value="UniProtKB-KW"/>
</dbReference>
<evidence type="ECO:0000256" key="3">
    <source>
        <dbReference type="ARBA" id="ARBA00022989"/>
    </source>
</evidence>
<evidence type="ECO:0000259" key="10">
    <source>
        <dbReference type="PROSITE" id="PS50262"/>
    </source>
</evidence>
<keyword evidence="2 9" id="KW-0812">Transmembrane</keyword>
<dbReference type="PANTHER" id="PTHR24232">
    <property type="entry name" value="G-PROTEIN COUPLED RECEPTOR"/>
    <property type="match status" value="1"/>
</dbReference>
<dbReference type="AlphaFoldDB" id="A0A3P8T1X1"/>
<keyword evidence="3 9" id="KW-1133">Transmembrane helix</keyword>
<keyword evidence="8" id="KW-0807">Transducer</keyword>
<proteinExistence type="predicted"/>
<evidence type="ECO:0000256" key="5">
    <source>
        <dbReference type="ARBA" id="ARBA00023136"/>
    </source>
</evidence>
<dbReference type="PROSITE" id="PS50262">
    <property type="entry name" value="G_PROTEIN_RECEP_F1_2"/>
    <property type="match status" value="1"/>
</dbReference>
<keyword evidence="7" id="KW-0325">Glycoprotein</keyword>
<feature type="transmembrane region" description="Helical" evidence="9">
    <location>
        <begin position="201"/>
        <end position="224"/>
    </location>
</feature>
<reference evidence="11" key="3">
    <citation type="submission" date="2025-09" db="UniProtKB">
        <authorList>
            <consortium name="Ensembl"/>
        </authorList>
    </citation>
    <scope>IDENTIFICATION</scope>
</reference>
<organism evidence="11 12">
    <name type="scientific">Amphiprion percula</name>
    <name type="common">Orange clownfish</name>
    <name type="synonym">Lutjanus percula</name>
    <dbReference type="NCBI Taxonomy" id="161767"/>
    <lineage>
        <taxon>Eukaryota</taxon>
        <taxon>Metazoa</taxon>
        <taxon>Chordata</taxon>
        <taxon>Craniata</taxon>
        <taxon>Vertebrata</taxon>
        <taxon>Euteleostomi</taxon>
        <taxon>Actinopterygii</taxon>
        <taxon>Neopterygii</taxon>
        <taxon>Teleostei</taxon>
        <taxon>Neoteleostei</taxon>
        <taxon>Acanthomorphata</taxon>
        <taxon>Ovalentaria</taxon>
        <taxon>Pomacentridae</taxon>
        <taxon>Amphiprion</taxon>
    </lineage>
</organism>
<accession>A0A3P8T1X1</accession>
<evidence type="ECO:0000256" key="7">
    <source>
        <dbReference type="ARBA" id="ARBA00023180"/>
    </source>
</evidence>
<dbReference type="GO" id="GO:0035025">
    <property type="term" value="P:positive regulation of Rho protein signal transduction"/>
    <property type="evidence" value="ECO:0007669"/>
    <property type="project" value="TreeGrafter"/>
</dbReference>
<dbReference type="GeneTree" id="ENSGT01040000240444"/>
<dbReference type="Gene3D" id="1.20.1070.10">
    <property type="entry name" value="Rhodopsin 7-helix transmembrane proteins"/>
    <property type="match status" value="1"/>
</dbReference>
<feature type="transmembrane region" description="Helical" evidence="9">
    <location>
        <begin position="161"/>
        <end position="181"/>
    </location>
</feature>
<sequence>MYLELQLIKYTFLYINRLIVLYLTQDNFFRMTSNICNITTNASCKRDILQGVGYSSVFLLGFVVNAAALWAFISKRKAWTETHVYMLNLALADSALVLSLPFRIYDAFFCMPVCLFCTFLIYTHFINMYASIWTTAAISVHRYLAVRFPLKARSWRKKKEMAFVACLVIWVLLITVGAVFWRDNHPINLWMCYERCKNIPLHAQFMVLLEVLGFLLPLLIVMFCSSRIICILSREKDKSEEKKRSVGLVTANMIVFIVCYTPIHVAFIVNYFNVVPSNWTSVYIPQHVYLLVSEWIASTNCCFDSVSYYFLLKRVYSRDRMKRKERSM</sequence>
<reference evidence="11" key="2">
    <citation type="submission" date="2025-08" db="UniProtKB">
        <authorList>
            <consortium name="Ensembl"/>
        </authorList>
    </citation>
    <scope>IDENTIFICATION</scope>
</reference>
<feature type="transmembrane region" description="Helical" evidence="9">
    <location>
        <begin position="52"/>
        <end position="73"/>
    </location>
</feature>
<name>A0A3P8T1X1_AMPPE</name>
<feature type="transmembrane region" description="Helical" evidence="9">
    <location>
        <begin position="245"/>
        <end position="269"/>
    </location>
</feature>
<keyword evidence="12" id="KW-1185">Reference proteome</keyword>
<keyword evidence="4" id="KW-0297">G-protein coupled receptor</keyword>